<dbReference type="EMBL" id="HACA01021665">
    <property type="protein sequence ID" value="CDW39026.1"/>
    <property type="molecule type" value="Transcribed_RNA"/>
</dbReference>
<organism evidence="1">
    <name type="scientific">Lepeophtheirus salmonis</name>
    <name type="common">Salmon louse</name>
    <name type="synonym">Caligus salmonis</name>
    <dbReference type="NCBI Taxonomy" id="72036"/>
    <lineage>
        <taxon>Eukaryota</taxon>
        <taxon>Metazoa</taxon>
        <taxon>Ecdysozoa</taxon>
        <taxon>Arthropoda</taxon>
        <taxon>Crustacea</taxon>
        <taxon>Multicrustacea</taxon>
        <taxon>Hexanauplia</taxon>
        <taxon>Copepoda</taxon>
        <taxon>Siphonostomatoida</taxon>
        <taxon>Caligidae</taxon>
        <taxon>Lepeophtheirus</taxon>
    </lineage>
</organism>
<protein>
    <submittedName>
        <fullName evidence="1">Uncharacterized protein</fullName>
    </submittedName>
</protein>
<evidence type="ECO:0000313" key="1">
    <source>
        <dbReference type="EMBL" id="CDW39026.1"/>
    </source>
</evidence>
<reference evidence="1" key="1">
    <citation type="submission" date="2014-05" db="EMBL/GenBank/DDBJ databases">
        <authorList>
            <person name="Chronopoulou M."/>
        </authorList>
    </citation>
    <scope>NUCLEOTIDE SEQUENCE</scope>
    <source>
        <tissue evidence="1">Whole organism</tissue>
    </source>
</reference>
<dbReference type="AlphaFoldDB" id="A0A0K2UMR6"/>
<accession>A0A0K2UMR6</accession>
<name>A0A0K2UMR6_LEPSM</name>
<proteinExistence type="predicted"/>
<sequence length="140" mass="15837">MMSCGCWVKVINFVGYDSCGSRSTIRYEIGCIHIRVRGRGKSRGFLSTRIKNVLESKGTCECTQERTNPKYPMLCETALLFRNKYRSQGTSRIETSFPSHKCTCICQANEYRICLMSSTRSIKSISNKEGENKLHAKGTS</sequence>